<accession>A0A1I7BY94</accession>
<dbReference type="AlphaFoldDB" id="A0A1I7BY94"/>
<dbReference type="Pfam" id="PF06224">
    <property type="entry name" value="AlkZ-like"/>
    <property type="match status" value="1"/>
</dbReference>
<evidence type="ECO:0000313" key="1">
    <source>
        <dbReference type="EMBL" id="SFT92135.1"/>
    </source>
</evidence>
<dbReference type="InterPro" id="IPR009351">
    <property type="entry name" value="AlkZ-like"/>
</dbReference>
<name>A0A1I7BY94_9RHOB</name>
<organism evidence="1 2">
    <name type="scientific">Sedimentitalea nanhaiensis</name>
    <dbReference type="NCBI Taxonomy" id="999627"/>
    <lineage>
        <taxon>Bacteria</taxon>
        <taxon>Pseudomonadati</taxon>
        <taxon>Pseudomonadota</taxon>
        <taxon>Alphaproteobacteria</taxon>
        <taxon>Rhodobacterales</taxon>
        <taxon>Paracoccaceae</taxon>
        <taxon>Sedimentitalea</taxon>
    </lineage>
</organism>
<gene>
    <name evidence="1" type="ORF">SAMN05216236_1137</name>
</gene>
<dbReference type="RefSeq" id="WP_027262731.1">
    <property type="nucleotide sequence ID" value="NZ_FPAW01000013.1"/>
</dbReference>
<dbReference type="eggNOG" id="COG3214">
    <property type="taxonomic scope" value="Bacteria"/>
</dbReference>
<dbReference type="Proteomes" id="UP000182466">
    <property type="component" value="Unassembled WGS sequence"/>
</dbReference>
<protein>
    <recommendedName>
        <fullName evidence="3">Winged helix-turn-helix domain-containing protein</fullName>
    </recommendedName>
</protein>
<evidence type="ECO:0000313" key="2">
    <source>
        <dbReference type="Proteomes" id="UP000182466"/>
    </source>
</evidence>
<proteinExistence type="predicted"/>
<dbReference type="PANTHER" id="PTHR30528:SF0">
    <property type="entry name" value="CYTOPLASMIC PROTEIN"/>
    <property type="match status" value="1"/>
</dbReference>
<keyword evidence="2" id="KW-1185">Reference proteome</keyword>
<dbReference type="OrthoDB" id="9787207at2"/>
<evidence type="ECO:0008006" key="3">
    <source>
        <dbReference type="Google" id="ProtNLM"/>
    </source>
</evidence>
<reference evidence="1 2" key="1">
    <citation type="submission" date="2016-10" db="EMBL/GenBank/DDBJ databases">
        <authorList>
            <person name="de Groot N.N."/>
        </authorList>
    </citation>
    <scope>NUCLEOTIDE SEQUENCE [LARGE SCALE GENOMIC DNA]</scope>
    <source>
        <strain evidence="1 2">CGMCC 1.10959</strain>
    </source>
</reference>
<dbReference type="PANTHER" id="PTHR30528">
    <property type="entry name" value="CYTOPLASMIC PROTEIN"/>
    <property type="match status" value="1"/>
</dbReference>
<dbReference type="STRING" id="999627.SAMN05216236_1137"/>
<sequence length="413" mass="47477">MAVTQLANREARLLFMDRHALAESTAGQAWGEDLLALIHRLGFVQLDSINTVARAHDMILYSRRPAYRSDNLKRLYESDRALFEHWTHDAAVIPMEFYRHWHLRFQRDAERLKARWSNWRRDGFEARFDTVLAHVRDHGPVCSSDVGTDEKKGSGGWWDWHPSKTALEYLWRSGALTVIGRNGFQKRYDLTERVIETGLQPSTDQRDSSETIDWCCNAALDRLGFATSGELAAFWATVTPTEARDWCAAELAAGRIIPVDIACTDGKTRRCFARPDVRDQARLLAPPPGRIRVLSPFDPALRDRNRAQRLFGFHYRIEVFVPAAKRTYGYYVFPLLEGDRLIARIDMKAQRDTDRLAVTALWPEPGVRWSPARTRRLEAELQRVARFTGLARVTFADGWMRDPVRQARAPSAR</sequence>
<dbReference type="EMBL" id="FPAW01000013">
    <property type="protein sequence ID" value="SFT92135.1"/>
    <property type="molecule type" value="Genomic_DNA"/>
</dbReference>